<sequence>MDYSLLLGVHYRAPQHLRSLMSYNRSLRADGLGIVAEEESIKDEISNYPQGLVLVPCGGGDSSSVVGPHIRGSRLRAASATGDEEVDVDLLLLGTARYDH</sequence>
<dbReference type="Proteomes" id="UP001060215">
    <property type="component" value="Chromosome 7"/>
</dbReference>
<organism evidence="1 2">
    <name type="scientific">Camellia lanceoleosa</name>
    <dbReference type="NCBI Taxonomy" id="1840588"/>
    <lineage>
        <taxon>Eukaryota</taxon>
        <taxon>Viridiplantae</taxon>
        <taxon>Streptophyta</taxon>
        <taxon>Embryophyta</taxon>
        <taxon>Tracheophyta</taxon>
        <taxon>Spermatophyta</taxon>
        <taxon>Magnoliopsida</taxon>
        <taxon>eudicotyledons</taxon>
        <taxon>Gunneridae</taxon>
        <taxon>Pentapetalae</taxon>
        <taxon>asterids</taxon>
        <taxon>Ericales</taxon>
        <taxon>Theaceae</taxon>
        <taxon>Camellia</taxon>
    </lineage>
</organism>
<name>A0ACC0GWT8_9ERIC</name>
<protein>
    <submittedName>
        <fullName evidence="1">Phosphatidylinositol 4-phosphate 5-kinase 9</fullName>
    </submittedName>
</protein>
<keyword evidence="2" id="KW-1185">Reference proteome</keyword>
<comment type="caution">
    <text evidence="1">The sequence shown here is derived from an EMBL/GenBank/DDBJ whole genome shotgun (WGS) entry which is preliminary data.</text>
</comment>
<dbReference type="EMBL" id="CM045764">
    <property type="protein sequence ID" value="KAI8005687.1"/>
    <property type="molecule type" value="Genomic_DNA"/>
</dbReference>
<evidence type="ECO:0000313" key="1">
    <source>
        <dbReference type="EMBL" id="KAI8005687.1"/>
    </source>
</evidence>
<gene>
    <name evidence="1" type="ORF">LOK49_LG07G03447</name>
</gene>
<accession>A0ACC0GWT8</accession>
<evidence type="ECO:0000313" key="2">
    <source>
        <dbReference type="Proteomes" id="UP001060215"/>
    </source>
</evidence>
<reference evidence="1 2" key="1">
    <citation type="journal article" date="2022" name="Plant J.">
        <title>Chromosome-level genome of Camellia lanceoleosa provides a valuable resource for understanding genome evolution and self-incompatibility.</title>
        <authorList>
            <person name="Gong W."/>
            <person name="Xiao S."/>
            <person name="Wang L."/>
            <person name="Liao Z."/>
            <person name="Chang Y."/>
            <person name="Mo W."/>
            <person name="Hu G."/>
            <person name="Li W."/>
            <person name="Zhao G."/>
            <person name="Zhu H."/>
            <person name="Hu X."/>
            <person name="Ji K."/>
            <person name="Xiang X."/>
            <person name="Song Q."/>
            <person name="Yuan D."/>
            <person name="Jin S."/>
            <person name="Zhang L."/>
        </authorList>
    </citation>
    <scope>NUCLEOTIDE SEQUENCE [LARGE SCALE GENOMIC DNA]</scope>
    <source>
        <strain evidence="1">SQ_2022a</strain>
    </source>
</reference>
<proteinExistence type="predicted"/>